<dbReference type="PROSITE" id="PS00086">
    <property type="entry name" value="CYTOCHROME_P450"/>
    <property type="match status" value="1"/>
</dbReference>
<dbReference type="PRINTS" id="PR00385">
    <property type="entry name" value="P450"/>
</dbReference>
<feature type="transmembrane region" description="Helical" evidence="10">
    <location>
        <begin position="29"/>
        <end position="50"/>
    </location>
</feature>
<evidence type="ECO:0000256" key="3">
    <source>
        <dbReference type="ARBA" id="ARBA00022617"/>
    </source>
</evidence>
<dbReference type="InterPro" id="IPR036396">
    <property type="entry name" value="Cyt_P450_sf"/>
</dbReference>
<keyword evidence="13" id="KW-1185">Reference proteome</keyword>
<dbReference type="EnsemblPlants" id="Ma01_t03120.1">
    <property type="protein sequence ID" value="Ma01_p03120.1"/>
    <property type="gene ID" value="Ma01_g03120"/>
</dbReference>
<evidence type="ECO:0000313" key="13">
    <source>
        <dbReference type="Proteomes" id="UP000012960"/>
    </source>
</evidence>
<dbReference type="InterPro" id="IPR002401">
    <property type="entry name" value="Cyt_P450_E_grp-I"/>
</dbReference>
<dbReference type="PANTHER" id="PTHR47946:SF23">
    <property type="entry name" value="CYTOCHROME P450 78A9"/>
    <property type="match status" value="1"/>
</dbReference>
<dbReference type="Pfam" id="PF00067">
    <property type="entry name" value="p450"/>
    <property type="match status" value="1"/>
</dbReference>
<evidence type="ECO:0000256" key="10">
    <source>
        <dbReference type="SAM" id="Phobius"/>
    </source>
</evidence>
<dbReference type="GO" id="GO:0020037">
    <property type="term" value="F:heme binding"/>
    <property type="evidence" value="ECO:0007669"/>
    <property type="project" value="InterPro"/>
</dbReference>
<evidence type="ECO:0000256" key="1">
    <source>
        <dbReference type="ARBA" id="ARBA00001971"/>
    </source>
</evidence>
<evidence type="ECO:0000256" key="2">
    <source>
        <dbReference type="ARBA" id="ARBA00010617"/>
    </source>
</evidence>
<dbReference type="PRINTS" id="PR00463">
    <property type="entry name" value="EP450I"/>
</dbReference>
<keyword evidence="5 9" id="KW-0560">Oxidoreductase</keyword>
<dbReference type="Gramene" id="Ma01_t03120.1">
    <property type="protein sequence ID" value="Ma01_p03120.1"/>
    <property type="gene ID" value="Ma01_g03120"/>
</dbReference>
<evidence type="ECO:0000256" key="8">
    <source>
        <dbReference type="PIRSR" id="PIRSR602401-1"/>
    </source>
</evidence>
<sequence>MGSAGESGWVVSLSLAAKAGELSADPSRLLALAVVVAVCWLTTLLLHWAFPGGPAWGRYWWSRRRSWGIGGVIPGPRGLPVVGSMGLMSGLAHRKLAAAADAIPGARRLMALSLGDTRVVVTCDPVVARDILNCSEFADRPAKESAYGLMFHRAIGFAPYGAYWRTLRRTAATHLFSPKQISAFGLHRAEIAAQMVRALNGLPSQPVQVRKIVKRASLNHVMWFVFGKKYGLEQETEESKELRSLVEEGYELLGKLNWSDHLPFLAGLDLQRVRSGCNGIVRRVERFVTRIIAEHRVGHRRAAEAATGDFVDVLLSLQGSDRLSDADMVAVLWEMIFRGTDTVAVLIEWVLARLVMHGEVQARLQAELDAVVGRNGAVTGPEAIPALPYLQAVIKETLRMHPPGPLLSWARLATSDAIVSGGHSVPAGTTAMVNMWAIARDPAVWPDPLRFDPDRFIGPGGHAAEFPVMGSDLRLAPFGSGRRSCPGKGLAMATVELWVAALAHEFEWRAPSDDAAEGGDVDLSEVLRLSCEMAAPLTVRLRRRRRGLA</sequence>
<evidence type="ECO:0000313" key="11">
    <source>
        <dbReference type="EMBL" id="CAG1858403.1"/>
    </source>
</evidence>
<evidence type="ECO:0000256" key="7">
    <source>
        <dbReference type="ARBA" id="ARBA00023033"/>
    </source>
</evidence>
<dbReference type="AlphaFoldDB" id="A0A804HPQ9"/>
<dbReference type="InParanoid" id="A0A804HPQ9"/>
<proteinExistence type="inferred from homology"/>
<keyword evidence="4 8" id="KW-0479">Metal-binding</keyword>
<comment type="similarity">
    <text evidence="2 9">Belongs to the cytochrome P450 family.</text>
</comment>
<dbReference type="GO" id="GO:0005506">
    <property type="term" value="F:iron ion binding"/>
    <property type="evidence" value="ECO:0007669"/>
    <property type="project" value="InterPro"/>
</dbReference>
<dbReference type="SUPFAM" id="SSF48264">
    <property type="entry name" value="Cytochrome P450"/>
    <property type="match status" value="1"/>
</dbReference>
<dbReference type="GO" id="GO:0004497">
    <property type="term" value="F:monooxygenase activity"/>
    <property type="evidence" value="ECO:0007669"/>
    <property type="project" value="UniProtKB-KW"/>
</dbReference>
<name>A0A804HPQ9_MUSAM</name>
<evidence type="ECO:0000256" key="5">
    <source>
        <dbReference type="ARBA" id="ARBA00023002"/>
    </source>
</evidence>
<evidence type="ECO:0000313" key="12">
    <source>
        <dbReference type="EnsemblPlants" id="Ma01_p03120.1"/>
    </source>
</evidence>
<dbReference type="GO" id="GO:0016705">
    <property type="term" value="F:oxidoreductase activity, acting on paired donors, with incorporation or reduction of molecular oxygen"/>
    <property type="evidence" value="ECO:0007669"/>
    <property type="project" value="InterPro"/>
</dbReference>
<dbReference type="InterPro" id="IPR017972">
    <property type="entry name" value="Cyt_P450_CS"/>
</dbReference>
<feature type="binding site" description="axial binding residue" evidence="8">
    <location>
        <position position="485"/>
    </location>
    <ligand>
        <name>heme</name>
        <dbReference type="ChEBI" id="CHEBI:30413"/>
    </ligand>
    <ligandPart>
        <name>Fe</name>
        <dbReference type="ChEBI" id="CHEBI:18248"/>
    </ligandPart>
</feature>
<reference evidence="12" key="2">
    <citation type="submission" date="2021-05" db="UniProtKB">
        <authorList>
            <consortium name="EnsemblPlants"/>
        </authorList>
    </citation>
    <scope>IDENTIFICATION</scope>
    <source>
        <strain evidence="12">subsp. malaccensis</strain>
    </source>
</reference>
<keyword evidence="10" id="KW-0812">Transmembrane</keyword>
<keyword evidence="10" id="KW-1133">Transmembrane helix</keyword>
<evidence type="ECO:0000256" key="9">
    <source>
        <dbReference type="RuleBase" id="RU000461"/>
    </source>
</evidence>
<dbReference type="InterPro" id="IPR051996">
    <property type="entry name" value="Cytochrome_P450_78A"/>
</dbReference>
<dbReference type="InterPro" id="IPR001128">
    <property type="entry name" value="Cyt_P450"/>
</dbReference>
<evidence type="ECO:0000256" key="6">
    <source>
        <dbReference type="ARBA" id="ARBA00023004"/>
    </source>
</evidence>
<reference evidence="11" key="1">
    <citation type="submission" date="2021-03" db="EMBL/GenBank/DDBJ databases">
        <authorList>
            <consortium name="Genoscope - CEA"/>
            <person name="William W."/>
        </authorList>
    </citation>
    <scope>NUCLEOTIDE SEQUENCE</scope>
    <source>
        <strain evidence="11">Doubled-haploid Pahang</strain>
    </source>
</reference>
<dbReference type="OMA" id="PKPYYLK"/>
<dbReference type="Gene3D" id="1.10.630.10">
    <property type="entry name" value="Cytochrome P450"/>
    <property type="match status" value="1"/>
</dbReference>
<keyword evidence="7 9" id="KW-0503">Monooxygenase</keyword>
<dbReference type="OrthoDB" id="1055148at2759"/>
<dbReference type="FunCoup" id="A0A804HPQ9">
    <property type="interactions" value="88"/>
</dbReference>
<protein>
    <submittedName>
        <fullName evidence="11">(wild Malaysian banana) hypothetical protein</fullName>
    </submittedName>
</protein>
<comment type="cofactor">
    <cofactor evidence="1 8">
        <name>heme</name>
        <dbReference type="ChEBI" id="CHEBI:30413"/>
    </cofactor>
</comment>
<dbReference type="FunFam" id="1.10.630.10:FF:000016">
    <property type="entry name" value="Cytochrome P450 78A5"/>
    <property type="match status" value="1"/>
</dbReference>
<accession>A0A804HPQ9</accession>
<keyword evidence="3 8" id="KW-0349">Heme</keyword>
<evidence type="ECO:0000256" key="4">
    <source>
        <dbReference type="ARBA" id="ARBA00022723"/>
    </source>
</evidence>
<gene>
    <name evidence="11" type="ORF">GSMUA_286980.1</name>
</gene>
<organism evidence="12 13">
    <name type="scientific">Musa acuminata subsp. malaccensis</name>
    <name type="common">Wild banana</name>
    <name type="synonym">Musa malaccensis</name>
    <dbReference type="NCBI Taxonomy" id="214687"/>
    <lineage>
        <taxon>Eukaryota</taxon>
        <taxon>Viridiplantae</taxon>
        <taxon>Streptophyta</taxon>
        <taxon>Embryophyta</taxon>
        <taxon>Tracheophyta</taxon>
        <taxon>Spermatophyta</taxon>
        <taxon>Magnoliopsida</taxon>
        <taxon>Liliopsida</taxon>
        <taxon>Zingiberales</taxon>
        <taxon>Musaceae</taxon>
        <taxon>Musa</taxon>
    </lineage>
</organism>
<dbReference type="Proteomes" id="UP000012960">
    <property type="component" value="Unplaced"/>
</dbReference>
<keyword evidence="10" id="KW-0472">Membrane</keyword>
<dbReference type="PANTHER" id="PTHR47946">
    <property type="entry name" value="CYTOCHROME P450 78A7-RELATED"/>
    <property type="match status" value="1"/>
</dbReference>
<dbReference type="EMBL" id="HG996466">
    <property type="protein sequence ID" value="CAG1858403.1"/>
    <property type="molecule type" value="Genomic_DNA"/>
</dbReference>
<dbReference type="GO" id="GO:0048731">
    <property type="term" value="P:system development"/>
    <property type="evidence" value="ECO:0000318"/>
    <property type="project" value="GO_Central"/>
</dbReference>
<keyword evidence="6 8" id="KW-0408">Iron</keyword>